<dbReference type="InterPro" id="IPR038461">
    <property type="entry name" value="Schlafen_AlbA_2_dom_sf"/>
</dbReference>
<reference evidence="2" key="1">
    <citation type="journal article" date="2019" name="Int. J. Syst. Evol. Microbiol.">
        <title>The Global Catalogue of Microorganisms (GCM) 10K type strain sequencing project: providing services to taxonomists for standard genome sequencing and annotation.</title>
        <authorList>
            <consortium name="The Broad Institute Genomics Platform"/>
            <consortium name="The Broad Institute Genome Sequencing Center for Infectious Disease"/>
            <person name="Wu L."/>
            <person name="Ma J."/>
        </authorList>
    </citation>
    <scope>NUCLEOTIDE SEQUENCE [LARGE SCALE GENOMIC DNA]</scope>
    <source>
        <strain evidence="2">CCUG 43117</strain>
    </source>
</reference>
<name>A0ABW0P305_9HYPH</name>
<comment type="caution">
    <text evidence="1">The sequence shown here is derived from an EMBL/GenBank/DDBJ whole genome shotgun (WGS) entry which is preliminary data.</text>
</comment>
<keyword evidence="2" id="KW-1185">Reference proteome</keyword>
<gene>
    <name evidence="1" type="ORF">ACFPN9_12585</name>
</gene>
<evidence type="ECO:0000313" key="2">
    <source>
        <dbReference type="Proteomes" id="UP001596060"/>
    </source>
</evidence>
<accession>A0ABW0P305</accession>
<organism evidence="1 2">
    <name type="scientific">Bosea massiliensis</name>
    <dbReference type="NCBI Taxonomy" id="151419"/>
    <lineage>
        <taxon>Bacteria</taxon>
        <taxon>Pseudomonadati</taxon>
        <taxon>Pseudomonadota</taxon>
        <taxon>Alphaproteobacteria</taxon>
        <taxon>Hyphomicrobiales</taxon>
        <taxon>Boseaceae</taxon>
        <taxon>Bosea</taxon>
    </lineage>
</organism>
<dbReference type="EMBL" id="JBHSLU010000035">
    <property type="protein sequence ID" value="MFC5506093.1"/>
    <property type="molecule type" value="Genomic_DNA"/>
</dbReference>
<sequence length="222" mass="24170">MNIDQRQIDALVANPVESLAVEIKQWIDPGAPQGQAKIVRAALAMRNRNGGFLIIGFDNNGAPDLGNQLADPRVSFHIDVVQALISRYAQELFEISVGFSEREGVAYPVIAVPPGVQTPVAAKRDLFDDRNRLINTGDLYFRTLASNGVPSSSAARPQDWREIIGICFDNREADVGRFLRRQFAGQDAAALASVLWGITDSAPVTSPVANLMERAKGLLDDE</sequence>
<proteinExistence type="predicted"/>
<protein>
    <submittedName>
        <fullName evidence="1">Helix-turn-helix domain-containing protein</fullName>
    </submittedName>
</protein>
<evidence type="ECO:0000313" key="1">
    <source>
        <dbReference type="EMBL" id="MFC5506093.1"/>
    </source>
</evidence>
<dbReference type="RefSeq" id="WP_156450233.1">
    <property type="nucleotide sequence ID" value="NZ_JBHSLU010000035.1"/>
</dbReference>
<dbReference type="Gene3D" id="3.30.950.30">
    <property type="entry name" value="Schlafen, AAA domain"/>
    <property type="match status" value="1"/>
</dbReference>
<dbReference type="Proteomes" id="UP001596060">
    <property type="component" value="Unassembled WGS sequence"/>
</dbReference>